<dbReference type="GO" id="GO:0046872">
    <property type="term" value="F:metal ion binding"/>
    <property type="evidence" value="ECO:0007669"/>
    <property type="project" value="UniProtKB-KW"/>
</dbReference>
<dbReference type="Proteomes" id="UP000231371">
    <property type="component" value="Unassembled WGS sequence"/>
</dbReference>
<evidence type="ECO:0000256" key="6">
    <source>
        <dbReference type="ARBA" id="ARBA00023125"/>
    </source>
</evidence>
<dbReference type="InterPro" id="IPR051399">
    <property type="entry name" value="RNA-guided_DNA_endo/Transpos"/>
</dbReference>
<dbReference type="GO" id="GO:0003677">
    <property type="term" value="F:DNA binding"/>
    <property type="evidence" value="ECO:0007669"/>
    <property type="project" value="UniProtKB-KW"/>
</dbReference>
<keyword evidence="6" id="KW-0238">DNA-binding</keyword>
<dbReference type="AlphaFoldDB" id="A0A2H0KHT7"/>
<dbReference type="NCBIfam" id="NF040570">
    <property type="entry name" value="guided_TnpB"/>
    <property type="match status" value="1"/>
</dbReference>
<sequence length="413" mass="48208">MDKKNLKKTYKYRLYPTKRQQEILEKQLFLCRWLYNHFLDERRTLYQKKKIKVSCYDQIKKILELKKEKPELTKVYSQALQDVVRRLDRAFQNFFRRVGKNKNGRRQKVGYPRFKGYWRYDSFVYPQSGFELKNNKLNHPSDSEGSRRDLSLRLSKIGSIKLKLHRPIKGNIKTLTIRRTRTNKWYACFSVEIKKELPQKKVIQKAIGIDVGLDSFLTTSQGEKIDNPRYLTKSEEKLAKIQRWHSRKKLKSSNRKRSRLRVARLYEKITNQRLDFLHKLSSRLAKSFQLVAFEKLNIKGMVRNKYLAKSISDASWNRFLQQLRYKAAEAGSWAVGIIPKNTSQTCSGCGAIVSKTLATRKHKCSKCGLTIDRDINAARNILQLALDTVGTTGINACGVGRMLSTMKQEATVI</sequence>
<feature type="domain" description="Probable transposase IS891/IS1136/IS1341" evidence="8">
    <location>
        <begin position="190"/>
        <end position="304"/>
    </location>
</feature>
<evidence type="ECO:0000256" key="3">
    <source>
        <dbReference type="ARBA" id="ARBA00022578"/>
    </source>
</evidence>
<protein>
    <submittedName>
        <fullName evidence="11">Transposase</fullName>
    </submittedName>
</protein>
<comment type="caution">
    <text evidence="11">The sequence shown here is derived from an EMBL/GenBank/DDBJ whole genome shotgun (WGS) entry which is preliminary data.</text>
</comment>
<dbReference type="Pfam" id="PF07282">
    <property type="entry name" value="Cas12f1-like_TNB"/>
    <property type="match status" value="1"/>
</dbReference>
<evidence type="ECO:0000259" key="9">
    <source>
        <dbReference type="Pfam" id="PF07282"/>
    </source>
</evidence>
<evidence type="ECO:0000313" key="11">
    <source>
        <dbReference type="EMBL" id="PIQ70143.1"/>
    </source>
</evidence>
<evidence type="ECO:0000313" key="12">
    <source>
        <dbReference type="Proteomes" id="UP000231371"/>
    </source>
</evidence>
<dbReference type="EMBL" id="PCVI01000032">
    <property type="protein sequence ID" value="PIQ70143.1"/>
    <property type="molecule type" value="Genomic_DNA"/>
</dbReference>
<dbReference type="PANTHER" id="PTHR30405:SF11">
    <property type="entry name" value="RNA-GUIDED DNA ENDONUCLEASE RV2885C-RELATED"/>
    <property type="match status" value="1"/>
</dbReference>
<comment type="similarity">
    <text evidence="2">In the N-terminal section; belongs to the transposase 2 family.</text>
</comment>
<evidence type="ECO:0000259" key="10">
    <source>
        <dbReference type="Pfam" id="PF12323"/>
    </source>
</evidence>
<dbReference type="GO" id="GO:0032196">
    <property type="term" value="P:transposition"/>
    <property type="evidence" value="ECO:0007669"/>
    <property type="project" value="UniProtKB-KW"/>
</dbReference>
<keyword evidence="7" id="KW-0233">DNA recombination</keyword>
<gene>
    <name evidence="11" type="ORF">COV89_02040</name>
</gene>
<feature type="domain" description="Transposase putative helix-turn-helix" evidence="10">
    <location>
        <begin position="7"/>
        <end position="49"/>
    </location>
</feature>
<dbReference type="Pfam" id="PF12323">
    <property type="entry name" value="HTH_OrfB_IS605"/>
    <property type="match status" value="1"/>
</dbReference>
<name>A0A2H0KHT7_9BACT</name>
<dbReference type="GO" id="GO:0006310">
    <property type="term" value="P:DNA recombination"/>
    <property type="evidence" value="ECO:0007669"/>
    <property type="project" value="UniProtKB-KW"/>
</dbReference>
<reference evidence="11 12" key="1">
    <citation type="submission" date="2017-09" db="EMBL/GenBank/DDBJ databases">
        <title>Depth-based differentiation of microbial function through sediment-hosted aquifers and enrichment of novel symbionts in the deep terrestrial subsurface.</title>
        <authorList>
            <person name="Probst A.J."/>
            <person name="Ladd B."/>
            <person name="Jarett J.K."/>
            <person name="Geller-Mcgrath D.E."/>
            <person name="Sieber C.M."/>
            <person name="Emerson J.B."/>
            <person name="Anantharaman K."/>
            <person name="Thomas B.C."/>
            <person name="Malmstrom R."/>
            <person name="Stieglmeier M."/>
            <person name="Klingl A."/>
            <person name="Woyke T."/>
            <person name="Ryan C.M."/>
            <person name="Banfield J.F."/>
        </authorList>
    </citation>
    <scope>NUCLEOTIDE SEQUENCE [LARGE SCALE GENOMIC DNA]</scope>
    <source>
        <strain evidence="11">CG11_big_fil_rev_8_21_14_0_20_40_12</strain>
    </source>
</reference>
<evidence type="ECO:0000259" key="8">
    <source>
        <dbReference type="Pfam" id="PF01385"/>
    </source>
</evidence>
<evidence type="ECO:0000256" key="2">
    <source>
        <dbReference type="ARBA" id="ARBA00011044"/>
    </source>
</evidence>
<feature type="domain" description="Cas12f1-like TNB" evidence="9">
    <location>
        <begin position="316"/>
        <end position="381"/>
    </location>
</feature>
<dbReference type="InterPro" id="IPR001959">
    <property type="entry name" value="Transposase"/>
</dbReference>
<proteinExistence type="inferred from homology"/>
<keyword evidence="3" id="KW-0815">Transposition</keyword>
<accession>A0A2H0KHT7</accession>
<dbReference type="NCBIfam" id="TIGR01766">
    <property type="entry name" value="IS200/IS605 family accessory protein TnpB-like domain"/>
    <property type="match status" value="1"/>
</dbReference>
<evidence type="ECO:0000256" key="1">
    <source>
        <dbReference type="ARBA" id="ARBA00008761"/>
    </source>
</evidence>
<dbReference type="PANTHER" id="PTHR30405">
    <property type="entry name" value="TRANSPOSASE"/>
    <property type="match status" value="1"/>
</dbReference>
<organism evidence="11 12">
    <name type="scientific">Candidatus Shapirobacteria bacterium CG11_big_fil_rev_8_21_14_0_20_40_12</name>
    <dbReference type="NCBI Taxonomy" id="1974889"/>
    <lineage>
        <taxon>Bacteria</taxon>
        <taxon>Candidatus Shapironibacteriota</taxon>
    </lineage>
</organism>
<evidence type="ECO:0000256" key="5">
    <source>
        <dbReference type="ARBA" id="ARBA00022833"/>
    </source>
</evidence>
<evidence type="ECO:0000256" key="7">
    <source>
        <dbReference type="ARBA" id="ARBA00023172"/>
    </source>
</evidence>
<keyword evidence="4" id="KW-0479">Metal-binding</keyword>
<comment type="similarity">
    <text evidence="1">In the C-terminal section; belongs to the transposase 35 family.</text>
</comment>
<evidence type="ECO:0000256" key="4">
    <source>
        <dbReference type="ARBA" id="ARBA00022723"/>
    </source>
</evidence>
<dbReference type="InterPro" id="IPR021027">
    <property type="entry name" value="Transposase_put_HTH"/>
</dbReference>
<dbReference type="InterPro" id="IPR010095">
    <property type="entry name" value="Cas12f1-like_TNB"/>
</dbReference>
<keyword evidence="5" id="KW-0862">Zinc</keyword>
<dbReference type="Pfam" id="PF01385">
    <property type="entry name" value="OrfB_IS605"/>
    <property type="match status" value="1"/>
</dbReference>